<comment type="caution">
    <text evidence="1">The sequence shown here is derived from an EMBL/GenBank/DDBJ whole genome shotgun (WGS) entry which is preliminary data.</text>
</comment>
<proteinExistence type="predicted"/>
<accession>A0ACB9YJQ1</accession>
<gene>
    <name evidence="1" type="ORF">F4820DRAFT_440614</name>
</gene>
<organism evidence="1 2">
    <name type="scientific">Hypoxylon rubiginosum</name>
    <dbReference type="NCBI Taxonomy" id="110542"/>
    <lineage>
        <taxon>Eukaryota</taxon>
        <taxon>Fungi</taxon>
        <taxon>Dikarya</taxon>
        <taxon>Ascomycota</taxon>
        <taxon>Pezizomycotina</taxon>
        <taxon>Sordariomycetes</taxon>
        <taxon>Xylariomycetidae</taxon>
        <taxon>Xylariales</taxon>
        <taxon>Hypoxylaceae</taxon>
        <taxon>Hypoxylon</taxon>
    </lineage>
</organism>
<dbReference type="EMBL" id="MU393652">
    <property type="protein sequence ID" value="KAI4859168.1"/>
    <property type="molecule type" value="Genomic_DNA"/>
</dbReference>
<evidence type="ECO:0000313" key="2">
    <source>
        <dbReference type="Proteomes" id="UP001497700"/>
    </source>
</evidence>
<sequence length="865" mass="98365">MSTGITYQGAIRPSEPLQNGMFKGMKFWVARRVPRRPDYVQNIKNNGGKIVENEKTADYMIADPLHKDVPRGSYSYQLIDESIENGAFQDPEEYLCQTRHPRPTGLAGPQKSTRTPFTKEDDLILRRWVTTNQQHRGNLSGNVIYKQLEEKYPRHTWNSWRDRWVKKLSHLPQPEIPDAEVSPPLAGQTAKPPARPSPSLPRLSKAVGTERTSTQNTHSPRARTKFSQEDDNILLQHIQECVRHNKPLAGQVIFRELANDFTQHTEQSWRDRWIRHLKPKHGDKLAQWQSGELSEGPETTETVEQRQVPQTRKDANLNSTRLEAGKPHAPHVSNTTDKIPARDVARMALAIGAEDQYGSQQQQSPTKVRKIPQPQTHMPEDASIDFGQSMKNQFHIDYQAYADLSGHPFVPFHTIKGRTFELWNLWQAIASQKMVPEERDWQQIAEKLGFDWVRHETVHNELRKCYEGHLAEFEEFTADFIPHSEDSEDEEEEEEDGQDPEAALPSSPPMMPSLKRSFDSAYPTASHTYPQSSPKRRRVDRNGEVPSTPDHVNGTSHLRRQTGIDTTPSKQANQGVADDVAEDESQDTVHDLPSLPHGRKKVVEPETQDFRFDPETQNIIFETEDNTGVESQCNITPSQQLHQESDAIPTDIRNSSPTPKASVRNTNPLTPTPRRSRRIPFRQDSEDEVPGPVATTGKNDAPTSTATVGKAKRRSLPKSFVQKPSPIGSTSASASRRQAQSPLPERAQPVGRSTPAEETPEDVIDRFCSLGYPRNIVLLALRATTWRLGDAGQVMEMLKQGEELPQRTHGVWTQRDDDALKLVASDEPPRDEKEERKRARARKRLEEKHGMELMELRRKYLWEAV</sequence>
<keyword evidence="2" id="KW-1185">Reference proteome</keyword>
<reference evidence="1 2" key="1">
    <citation type="journal article" date="2022" name="New Phytol.">
        <title>Ecological generalism drives hyperdiversity of secondary metabolite gene clusters in xylarialean endophytes.</title>
        <authorList>
            <person name="Franco M.E.E."/>
            <person name="Wisecaver J.H."/>
            <person name="Arnold A.E."/>
            <person name="Ju Y.M."/>
            <person name="Slot J.C."/>
            <person name="Ahrendt S."/>
            <person name="Moore L.P."/>
            <person name="Eastman K.E."/>
            <person name="Scott K."/>
            <person name="Konkel Z."/>
            <person name="Mondo S.J."/>
            <person name="Kuo A."/>
            <person name="Hayes R.D."/>
            <person name="Haridas S."/>
            <person name="Andreopoulos B."/>
            <person name="Riley R."/>
            <person name="LaButti K."/>
            <person name="Pangilinan J."/>
            <person name="Lipzen A."/>
            <person name="Amirebrahimi M."/>
            <person name="Yan J."/>
            <person name="Adam C."/>
            <person name="Keymanesh K."/>
            <person name="Ng V."/>
            <person name="Louie K."/>
            <person name="Northen T."/>
            <person name="Drula E."/>
            <person name="Henrissat B."/>
            <person name="Hsieh H.M."/>
            <person name="Youens-Clark K."/>
            <person name="Lutzoni F."/>
            <person name="Miadlikowska J."/>
            <person name="Eastwood D.C."/>
            <person name="Hamelin R.C."/>
            <person name="Grigoriev I.V."/>
            <person name="U'Ren J.M."/>
        </authorList>
    </citation>
    <scope>NUCLEOTIDE SEQUENCE [LARGE SCALE GENOMIC DNA]</scope>
    <source>
        <strain evidence="1 2">CBS 119005</strain>
    </source>
</reference>
<protein>
    <submittedName>
        <fullName evidence="1">TRF2-interacting telomeric protein/Rap1 C terminal domain-containing protein</fullName>
    </submittedName>
</protein>
<evidence type="ECO:0000313" key="1">
    <source>
        <dbReference type="EMBL" id="KAI4859168.1"/>
    </source>
</evidence>
<dbReference type="Proteomes" id="UP001497700">
    <property type="component" value="Unassembled WGS sequence"/>
</dbReference>
<name>A0ACB9YJQ1_9PEZI</name>